<comment type="caution">
    <text evidence="1">The sequence shown here is derived from an EMBL/GenBank/DDBJ whole genome shotgun (WGS) entry which is preliminary data.</text>
</comment>
<keyword evidence="2" id="KW-1185">Reference proteome</keyword>
<reference evidence="2" key="1">
    <citation type="journal article" date="2023" name="Nat. Plants">
        <title>Single-cell RNA sequencing provides a high-resolution roadmap for understanding the multicellular compartmentation of specialized metabolism.</title>
        <authorList>
            <person name="Sun S."/>
            <person name="Shen X."/>
            <person name="Li Y."/>
            <person name="Li Y."/>
            <person name="Wang S."/>
            <person name="Li R."/>
            <person name="Zhang H."/>
            <person name="Shen G."/>
            <person name="Guo B."/>
            <person name="Wei J."/>
            <person name="Xu J."/>
            <person name="St-Pierre B."/>
            <person name="Chen S."/>
            <person name="Sun C."/>
        </authorList>
    </citation>
    <scope>NUCLEOTIDE SEQUENCE [LARGE SCALE GENOMIC DNA]</scope>
</reference>
<accession>A0ACC0BLI3</accession>
<sequence length="348" mass="37895">MASTLSFPSITGLITTSSKHSKQSQRIRLFPLQQLFLPSSSKLCLSRKLSSSWSSSAASVPHAATEEVPSKSLISDCDKDSQTNNSTLSSSKLVLVVGGSGGVGQLVVASLLERNIKARLILRDPQKASSLFGNQDEEKLQVVKGDTRNSLDLDPSIFEGVTHVICCTGTTAFPSRRWDGDNTPERVDWEGVRNLVSALPAGIKRIVLVSSIGVTKFNELPWSIMNLFGVLKYKKMGEDFVRNSGFPFTIIRAGRLTDGPYTSYDLNTLLKATAGQRRAVLVGQGDKLVGEVSRLVVAEACIQALDIDLTEGQIYEINSIQGEGPGSDRDKWEELFMSAHISDMQTRN</sequence>
<organism evidence="1 2">
    <name type="scientific">Catharanthus roseus</name>
    <name type="common">Madagascar periwinkle</name>
    <name type="synonym">Vinca rosea</name>
    <dbReference type="NCBI Taxonomy" id="4058"/>
    <lineage>
        <taxon>Eukaryota</taxon>
        <taxon>Viridiplantae</taxon>
        <taxon>Streptophyta</taxon>
        <taxon>Embryophyta</taxon>
        <taxon>Tracheophyta</taxon>
        <taxon>Spermatophyta</taxon>
        <taxon>Magnoliopsida</taxon>
        <taxon>eudicotyledons</taxon>
        <taxon>Gunneridae</taxon>
        <taxon>Pentapetalae</taxon>
        <taxon>asterids</taxon>
        <taxon>lamiids</taxon>
        <taxon>Gentianales</taxon>
        <taxon>Apocynaceae</taxon>
        <taxon>Rauvolfioideae</taxon>
        <taxon>Vinceae</taxon>
        <taxon>Catharanthinae</taxon>
        <taxon>Catharanthus</taxon>
    </lineage>
</organism>
<evidence type="ECO:0000313" key="2">
    <source>
        <dbReference type="Proteomes" id="UP001060085"/>
    </source>
</evidence>
<proteinExistence type="predicted"/>
<dbReference type="EMBL" id="CM044703">
    <property type="protein sequence ID" value="KAI5673434.1"/>
    <property type="molecule type" value="Genomic_DNA"/>
</dbReference>
<protein>
    <submittedName>
        <fullName evidence="1">Uncharacterized protein</fullName>
    </submittedName>
</protein>
<gene>
    <name evidence="1" type="ORF">M9H77_13798</name>
</gene>
<name>A0ACC0BLI3_CATRO</name>
<evidence type="ECO:0000313" key="1">
    <source>
        <dbReference type="EMBL" id="KAI5673434.1"/>
    </source>
</evidence>
<dbReference type="Proteomes" id="UP001060085">
    <property type="component" value="Linkage Group LG03"/>
</dbReference>